<dbReference type="RefSeq" id="XP_033675269.1">
    <property type="nucleotide sequence ID" value="XM_033834739.1"/>
</dbReference>
<evidence type="ECO:0000313" key="5">
    <source>
        <dbReference type="EMBL" id="KAF2240265.1"/>
    </source>
</evidence>
<dbReference type="OrthoDB" id="1722345at2759"/>
<evidence type="ECO:0000313" key="6">
    <source>
        <dbReference type="Proteomes" id="UP000800094"/>
    </source>
</evidence>
<proteinExistence type="predicted"/>
<reference evidence="5" key="1">
    <citation type="journal article" date="2020" name="Stud. Mycol.">
        <title>101 Dothideomycetes genomes: a test case for predicting lifestyles and emergence of pathogens.</title>
        <authorList>
            <person name="Haridas S."/>
            <person name="Albert R."/>
            <person name="Binder M."/>
            <person name="Bloem J."/>
            <person name="Labutti K."/>
            <person name="Salamov A."/>
            <person name="Andreopoulos B."/>
            <person name="Baker S."/>
            <person name="Barry K."/>
            <person name="Bills G."/>
            <person name="Bluhm B."/>
            <person name="Cannon C."/>
            <person name="Castanera R."/>
            <person name="Culley D."/>
            <person name="Daum C."/>
            <person name="Ezra D."/>
            <person name="Gonzalez J."/>
            <person name="Henrissat B."/>
            <person name="Kuo A."/>
            <person name="Liang C."/>
            <person name="Lipzen A."/>
            <person name="Lutzoni F."/>
            <person name="Magnuson J."/>
            <person name="Mondo S."/>
            <person name="Nolan M."/>
            <person name="Ohm R."/>
            <person name="Pangilinan J."/>
            <person name="Park H.-J."/>
            <person name="Ramirez L."/>
            <person name="Alfaro M."/>
            <person name="Sun H."/>
            <person name="Tritt A."/>
            <person name="Yoshinaga Y."/>
            <person name="Zwiers L.-H."/>
            <person name="Turgeon B."/>
            <person name="Goodwin S."/>
            <person name="Spatafora J."/>
            <person name="Crous P."/>
            <person name="Grigoriev I."/>
        </authorList>
    </citation>
    <scope>NUCLEOTIDE SEQUENCE</scope>
    <source>
        <strain evidence="5">CBS 122368</strain>
    </source>
</reference>
<dbReference type="PROSITE" id="PS50297">
    <property type="entry name" value="ANK_REP_REGION"/>
    <property type="match status" value="1"/>
</dbReference>
<evidence type="ECO:0000256" key="1">
    <source>
        <dbReference type="ARBA" id="ARBA00022737"/>
    </source>
</evidence>
<dbReference type="InterPro" id="IPR050745">
    <property type="entry name" value="Multifunctional_regulatory"/>
</dbReference>
<organism evidence="5 6">
    <name type="scientific">Trematosphaeria pertusa</name>
    <dbReference type="NCBI Taxonomy" id="390896"/>
    <lineage>
        <taxon>Eukaryota</taxon>
        <taxon>Fungi</taxon>
        <taxon>Dikarya</taxon>
        <taxon>Ascomycota</taxon>
        <taxon>Pezizomycotina</taxon>
        <taxon>Dothideomycetes</taxon>
        <taxon>Pleosporomycetidae</taxon>
        <taxon>Pleosporales</taxon>
        <taxon>Massarineae</taxon>
        <taxon>Trematosphaeriaceae</taxon>
        <taxon>Trematosphaeria</taxon>
    </lineage>
</organism>
<dbReference type="SUPFAM" id="SSF48403">
    <property type="entry name" value="Ankyrin repeat"/>
    <property type="match status" value="1"/>
</dbReference>
<dbReference type="GeneID" id="54588069"/>
<feature type="repeat" description="ANK" evidence="3">
    <location>
        <begin position="149"/>
        <end position="178"/>
    </location>
</feature>
<dbReference type="PANTHER" id="PTHR24189">
    <property type="entry name" value="MYOTROPHIN"/>
    <property type="match status" value="1"/>
</dbReference>
<protein>
    <submittedName>
        <fullName evidence="5">Ankyrin</fullName>
    </submittedName>
</protein>
<accession>A0A6A6HQ64</accession>
<evidence type="ECO:0000256" key="4">
    <source>
        <dbReference type="SAM" id="MobiDB-lite"/>
    </source>
</evidence>
<dbReference type="AlphaFoldDB" id="A0A6A6HQ64"/>
<name>A0A6A6HQ64_9PLEO</name>
<dbReference type="SMART" id="SM00248">
    <property type="entry name" value="ANK"/>
    <property type="match status" value="4"/>
</dbReference>
<feature type="region of interest" description="Disordered" evidence="4">
    <location>
        <begin position="196"/>
        <end position="219"/>
    </location>
</feature>
<feature type="compositionally biased region" description="Basic and acidic residues" evidence="4">
    <location>
        <begin position="196"/>
        <end position="207"/>
    </location>
</feature>
<keyword evidence="2 3" id="KW-0040">ANK repeat</keyword>
<gene>
    <name evidence="5" type="ORF">BU26DRAFT_589711</name>
</gene>
<dbReference type="EMBL" id="ML987222">
    <property type="protein sequence ID" value="KAF2240265.1"/>
    <property type="molecule type" value="Genomic_DNA"/>
</dbReference>
<keyword evidence="1" id="KW-0677">Repeat</keyword>
<keyword evidence="6" id="KW-1185">Reference proteome</keyword>
<dbReference type="InterPro" id="IPR036770">
    <property type="entry name" value="Ankyrin_rpt-contain_sf"/>
</dbReference>
<dbReference type="Gene3D" id="1.25.40.20">
    <property type="entry name" value="Ankyrin repeat-containing domain"/>
    <property type="match status" value="2"/>
</dbReference>
<evidence type="ECO:0000256" key="3">
    <source>
        <dbReference type="PROSITE-ProRule" id="PRU00023"/>
    </source>
</evidence>
<evidence type="ECO:0000256" key="2">
    <source>
        <dbReference type="ARBA" id="ARBA00023043"/>
    </source>
</evidence>
<dbReference type="Pfam" id="PF12796">
    <property type="entry name" value="Ank_2"/>
    <property type="match status" value="1"/>
</dbReference>
<dbReference type="Proteomes" id="UP000800094">
    <property type="component" value="Unassembled WGS sequence"/>
</dbReference>
<dbReference type="PROSITE" id="PS50088">
    <property type="entry name" value="ANK_REPEAT"/>
    <property type="match status" value="1"/>
</dbReference>
<sequence>MEAKNVEIMRFLLDLNVVKGDLPVECAVRMRSFEALEVFLEYGLDINKPLRRNEPPVLCIAIYRDDREMIDWLLDHAVYIAPLNTIDYLFSRGADIHCGQLLHHAAHRPRPDALAVVRRLVELGAPINEIKYEKEANVYWEREPFGLGTPLHRAAEFGKADVVEYLLEHGADPLKLDSKGKTPRFWAEEKKHAEAARILGEAEDRRSGTRPRPTETSNL</sequence>
<dbReference type="PANTHER" id="PTHR24189:SF50">
    <property type="entry name" value="ANKYRIN REPEAT AND SOCS BOX PROTEIN 2"/>
    <property type="match status" value="1"/>
</dbReference>
<dbReference type="InterPro" id="IPR002110">
    <property type="entry name" value="Ankyrin_rpt"/>
</dbReference>